<evidence type="ECO:0000313" key="8">
    <source>
        <dbReference type="Proteomes" id="UP000606274"/>
    </source>
</evidence>
<keyword evidence="8" id="KW-1185">Reference proteome</keyword>
<evidence type="ECO:0008006" key="9">
    <source>
        <dbReference type="Google" id="ProtNLM"/>
    </source>
</evidence>
<evidence type="ECO:0000256" key="4">
    <source>
        <dbReference type="ARBA" id="ARBA00022989"/>
    </source>
</evidence>
<comment type="subcellular location">
    <subcellularLocation>
        <location evidence="1">Membrane</location>
        <topology evidence="1">Multi-pass membrane protein</topology>
    </subcellularLocation>
</comment>
<protein>
    <recommendedName>
        <fullName evidence="9">Serine incorporator 3</fullName>
    </recommendedName>
</protein>
<proteinExistence type="inferred from homology"/>
<keyword evidence="5 6" id="KW-0472">Membrane</keyword>
<organism evidence="7 8">
    <name type="scientific">Silurus meridionalis</name>
    <name type="common">Southern catfish</name>
    <name type="synonym">Silurus soldatovi meridionalis</name>
    <dbReference type="NCBI Taxonomy" id="175797"/>
    <lineage>
        <taxon>Eukaryota</taxon>
        <taxon>Metazoa</taxon>
        <taxon>Chordata</taxon>
        <taxon>Craniata</taxon>
        <taxon>Vertebrata</taxon>
        <taxon>Euteleostomi</taxon>
        <taxon>Actinopterygii</taxon>
        <taxon>Neopterygii</taxon>
        <taxon>Teleostei</taxon>
        <taxon>Ostariophysi</taxon>
        <taxon>Siluriformes</taxon>
        <taxon>Siluridae</taxon>
        <taxon>Silurus</taxon>
    </lineage>
</organism>
<feature type="transmembrane region" description="Helical" evidence="6">
    <location>
        <begin position="79"/>
        <end position="102"/>
    </location>
</feature>
<feature type="transmembrane region" description="Helical" evidence="6">
    <location>
        <begin position="366"/>
        <end position="385"/>
    </location>
</feature>
<accession>A0A8T0AMB7</accession>
<dbReference type="Pfam" id="PF03348">
    <property type="entry name" value="Serinc"/>
    <property type="match status" value="1"/>
</dbReference>
<dbReference type="AlphaFoldDB" id="A0A8T0AMB7"/>
<feature type="transmembrane region" description="Helical" evidence="6">
    <location>
        <begin position="326"/>
        <end position="346"/>
    </location>
</feature>
<keyword evidence="4 6" id="KW-1133">Transmembrane helix</keyword>
<feature type="transmembrane region" description="Helical" evidence="6">
    <location>
        <begin position="257"/>
        <end position="273"/>
    </location>
</feature>
<evidence type="ECO:0000256" key="6">
    <source>
        <dbReference type="SAM" id="Phobius"/>
    </source>
</evidence>
<dbReference type="PANTHER" id="PTHR10383:SF51">
    <property type="entry name" value="SERINE INCORPORATOR 3"/>
    <property type="match status" value="1"/>
</dbReference>
<dbReference type="GO" id="GO:0016020">
    <property type="term" value="C:membrane"/>
    <property type="evidence" value="ECO:0007669"/>
    <property type="project" value="UniProtKB-SubCell"/>
</dbReference>
<feature type="transmembrane region" description="Helical" evidence="6">
    <location>
        <begin position="51"/>
        <end position="73"/>
    </location>
</feature>
<evidence type="ECO:0000256" key="5">
    <source>
        <dbReference type="ARBA" id="ARBA00023136"/>
    </source>
</evidence>
<dbReference type="Proteomes" id="UP000606274">
    <property type="component" value="Unassembled WGS sequence"/>
</dbReference>
<name>A0A8T0AMB7_SILME</name>
<feature type="transmembrane region" description="Helical" evidence="6">
    <location>
        <begin position="123"/>
        <end position="149"/>
    </location>
</feature>
<evidence type="ECO:0000256" key="2">
    <source>
        <dbReference type="ARBA" id="ARBA00006665"/>
    </source>
</evidence>
<gene>
    <name evidence="7" type="ORF">HF521_008369</name>
</gene>
<comment type="caution">
    <text evidence="7">The sequence shown here is derived from an EMBL/GenBank/DDBJ whole genome shotgun (WGS) entry which is preliminary data.</text>
</comment>
<evidence type="ECO:0000313" key="7">
    <source>
        <dbReference type="EMBL" id="KAF7693053.1"/>
    </source>
</evidence>
<evidence type="ECO:0000256" key="3">
    <source>
        <dbReference type="ARBA" id="ARBA00022692"/>
    </source>
</evidence>
<feature type="transmembrane region" description="Helical" evidence="6">
    <location>
        <begin position="161"/>
        <end position="179"/>
    </location>
</feature>
<dbReference type="InterPro" id="IPR005016">
    <property type="entry name" value="TDE1/TMS"/>
</dbReference>
<reference evidence="7" key="1">
    <citation type="submission" date="2020-08" db="EMBL/GenBank/DDBJ databases">
        <title>Chromosome-level assembly of Southern catfish (Silurus meridionalis) provides insights into visual adaptation to the nocturnal and benthic lifestyles.</title>
        <authorList>
            <person name="Zhang Y."/>
            <person name="Wang D."/>
            <person name="Peng Z."/>
        </authorList>
    </citation>
    <scope>NUCLEOTIDE SEQUENCE</scope>
    <source>
        <strain evidence="7">SWU-2019-XX</strain>
        <tissue evidence="7">Muscle</tissue>
    </source>
</reference>
<dbReference type="PANTHER" id="PTHR10383">
    <property type="entry name" value="SERINE INCORPORATOR"/>
    <property type="match status" value="1"/>
</dbReference>
<keyword evidence="3 6" id="KW-0812">Transmembrane</keyword>
<dbReference type="EMBL" id="JABFDY010000019">
    <property type="protein sequence ID" value="KAF7693053.1"/>
    <property type="molecule type" value="Genomic_DNA"/>
</dbReference>
<evidence type="ECO:0000256" key="1">
    <source>
        <dbReference type="ARBA" id="ARBA00004141"/>
    </source>
</evidence>
<comment type="similarity">
    <text evidence="2">Belongs to the TDE1 family.</text>
</comment>
<sequence>MTSTAAGMFQCETFVGYRAVYRLCFGISTSFLVFFLLTIKIKNTRDPRAAIHNGFWFFKIALIIGLTVAAFYIPQGGFSYIWFIVGAVGAFAFILIQLILLMDFVHSWSESWIDKMENENKKLWGCALSSVTSLNYSLSITAVTLMYIFYAQPEKCALNRFFIFFNLILCIIASVISVLKKVQKHLPASGLMQSSFITLYTMYLTWSAVTNEPEKVCNPSLLSFFQPFPISNISSTNQTLVDPPIAHPHFLWEDTQSIVGLTIFVLCILFSSIRSSSTSQVNKLFLTPSDAVQMEDCSTGSFGDSDGPRRIIDNEGECVQYSYCCFHLQLCLASFYIMMTLTNWYIPDVDYSNIAHKRGAVWVKIASSWTCLVLYVMTLINPIICKDRDFHNHLN</sequence>
<feature type="transmembrane region" description="Helical" evidence="6">
    <location>
        <begin position="20"/>
        <end position="39"/>
    </location>
</feature>